<keyword evidence="1" id="KW-0472">Membrane</keyword>
<dbReference type="AlphaFoldDB" id="S5ZUJ7"/>
<dbReference type="HOGENOM" id="CLU_2616797_0_0_12"/>
<keyword evidence="1" id="KW-1133">Transmembrane helix</keyword>
<keyword evidence="3" id="KW-1185">Reference proteome</keyword>
<dbReference type="EMBL" id="CP004120">
    <property type="protein sequence ID" value="AGT43860.1"/>
    <property type="molecule type" value="Genomic_DNA"/>
</dbReference>
<name>S5ZUJ7_9SPIR</name>
<evidence type="ECO:0000313" key="3">
    <source>
        <dbReference type="Proteomes" id="UP000015620"/>
    </source>
</evidence>
<feature type="transmembrane region" description="Helical" evidence="1">
    <location>
        <begin position="21"/>
        <end position="43"/>
    </location>
</feature>
<reference evidence="2 3" key="1">
    <citation type="journal article" date="2013" name="PLoS ONE">
        <title>Genome-Wide Relatedness of Treponema pedis, from Gingiva and Necrotic Skin Lesions of Pigs, with the Human Oral Pathogen Treponema denticola.</title>
        <authorList>
            <person name="Svartstrom O."/>
            <person name="Mushtaq M."/>
            <person name="Pringle M."/>
            <person name="Segerman B."/>
        </authorList>
    </citation>
    <scope>NUCLEOTIDE SEQUENCE [LARGE SCALE GENOMIC DNA]</scope>
    <source>
        <strain evidence="2">T A4</strain>
    </source>
</reference>
<keyword evidence="1" id="KW-0812">Transmembrane</keyword>
<dbReference type="PATRIC" id="fig|1291379.3.peg.1355"/>
<proteinExistence type="predicted"/>
<evidence type="ECO:0000313" key="2">
    <source>
        <dbReference type="EMBL" id="AGT43860.1"/>
    </source>
</evidence>
<organism evidence="2 3">
    <name type="scientific">Treponema pedis str. T A4</name>
    <dbReference type="NCBI Taxonomy" id="1291379"/>
    <lineage>
        <taxon>Bacteria</taxon>
        <taxon>Pseudomonadati</taxon>
        <taxon>Spirochaetota</taxon>
        <taxon>Spirochaetia</taxon>
        <taxon>Spirochaetales</taxon>
        <taxon>Treponemataceae</taxon>
        <taxon>Treponema</taxon>
    </lineage>
</organism>
<feature type="transmembrane region" description="Helical" evidence="1">
    <location>
        <begin position="55"/>
        <end position="79"/>
    </location>
</feature>
<protein>
    <submittedName>
        <fullName evidence="2">Uncharacterized protein</fullName>
    </submittedName>
</protein>
<sequence>MRIKIVRGEIMKKIITKAVCIKNIITWTVISLLCVLVLIVFVKKLMEGLTNNTELFIPGISLLFAVAVLFLIFGITRIIKYIRLIK</sequence>
<evidence type="ECO:0000256" key="1">
    <source>
        <dbReference type="SAM" id="Phobius"/>
    </source>
</evidence>
<dbReference type="KEGG" id="tped:TPE_1365"/>
<accession>S5ZUJ7</accession>
<dbReference type="Proteomes" id="UP000015620">
    <property type="component" value="Chromosome"/>
</dbReference>
<gene>
    <name evidence="2" type="ORF">TPE_1365</name>
</gene>